<dbReference type="InterPro" id="IPR036388">
    <property type="entry name" value="WH-like_DNA-bd_sf"/>
</dbReference>
<dbReference type="Gene3D" id="1.10.1740.10">
    <property type="match status" value="1"/>
</dbReference>
<dbReference type="InterPro" id="IPR013324">
    <property type="entry name" value="RNA_pol_sigma_r3/r4-like"/>
</dbReference>
<evidence type="ECO:0000256" key="2">
    <source>
        <dbReference type="ARBA" id="ARBA00023015"/>
    </source>
</evidence>
<feature type="domain" description="RNA polymerase sigma factor 70 region 4 type 2" evidence="8">
    <location>
        <begin position="121"/>
        <end position="173"/>
    </location>
</feature>
<dbReference type="InterPro" id="IPR014284">
    <property type="entry name" value="RNA_pol_sigma-70_dom"/>
</dbReference>
<dbReference type="Gene3D" id="1.10.10.10">
    <property type="entry name" value="Winged helix-like DNA-binding domain superfamily/Winged helix DNA-binding domain"/>
    <property type="match status" value="1"/>
</dbReference>
<comment type="similarity">
    <text evidence="1 6">Belongs to the sigma-70 factor family. ECF subfamily.</text>
</comment>
<dbReference type="NCBIfam" id="TIGR02937">
    <property type="entry name" value="sigma70-ECF"/>
    <property type="match status" value="1"/>
</dbReference>
<dbReference type="PANTHER" id="PTHR43133">
    <property type="entry name" value="RNA POLYMERASE ECF-TYPE SIGMA FACTO"/>
    <property type="match status" value="1"/>
</dbReference>
<proteinExistence type="inferred from homology"/>
<feature type="domain" description="RNA polymerase sigma-70 region 2" evidence="7">
    <location>
        <begin position="25"/>
        <end position="91"/>
    </location>
</feature>
<organism evidence="9 10">
    <name type="scientific">Flectobacillus roseus</name>
    <dbReference type="NCBI Taxonomy" id="502259"/>
    <lineage>
        <taxon>Bacteria</taxon>
        <taxon>Pseudomonadati</taxon>
        <taxon>Bacteroidota</taxon>
        <taxon>Cytophagia</taxon>
        <taxon>Cytophagales</taxon>
        <taxon>Flectobacillaceae</taxon>
        <taxon>Flectobacillus</taxon>
    </lineage>
</organism>
<dbReference type="Pfam" id="PF08281">
    <property type="entry name" value="Sigma70_r4_2"/>
    <property type="match status" value="1"/>
</dbReference>
<dbReference type="PANTHER" id="PTHR43133:SF8">
    <property type="entry name" value="RNA POLYMERASE SIGMA FACTOR HI_1459-RELATED"/>
    <property type="match status" value="1"/>
</dbReference>
<dbReference type="InterPro" id="IPR000838">
    <property type="entry name" value="RNA_pol_sigma70_ECF_CS"/>
</dbReference>
<keyword evidence="5 6" id="KW-0804">Transcription</keyword>
<dbReference type="InterPro" id="IPR013325">
    <property type="entry name" value="RNA_pol_sigma_r2"/>
</dbReference>
<dbReference type="InterPro" id="IPR007627">
    <property type="entry name" value="RNA_pol_sigma70_r2"/>
</dbReference>
<evidence type="ECO:0000256" key="5">
    <source>
        <dbReference type="ARBA" id="ARBA00023163"/>
    </source>
</evidence>
<dbReference type="SUPFAM" id="SSF88659">
    <property type="entry name" value="Sigma3 and sigma4 domains of RNA polymerase sigma factors"/>
    <property type="match status" value="1"/>
</dbReference>
<dbReference type="Proteomes" id="UP001236507">
    <property type="component" value="Unassembled WGS sequence"/>
</dbReference>
<dbReference type="PROSITE" id="PS01063">
    <property type="entry name" value="SIGMA70_ECF"/>
    <property type="match status" value="1"/>
</dbReference>
<evidence type="ECO:0000313" key="10">
    <source>
        <dbReference type="Proteomes" id="UP001236507"/>
    </source>
</evidence>
<dbReference type="InterPro" id="IPR013249">
    <property type="entry name" value="RNA_pol_sigma70_r4_t2"/>
</dbReference>
<reference evidence="9 10" key="1">
    <citation type="submission" date="2023-05" db="EMBL/GenBank/DDBJ databases">
        <title>Novel species of genus Flectobacillus isolated from stream in China.</title>
        <authorList>
            <person name="Lu H."/>
        </authorList>
    </citation>
    <scope>NUCLEOTIDE SEQUENCE [LARGE SCALE GENOMIC DNA]</scope>
    <source>
        <strain evidence="9 10">KCTC 42575</strain>
    </source>
</reference>
<accession>A0ABT6YCT6</accession>
<dbReference type="RefSeq" id="WP_283345815.1">
    <property type="nucleotide sequence ID" value="NZ_JASHIF010000019.1"/>
</dbReference>
<keyword evidence="4 6" id="KW-0238">DNA-binding</keyword>
<dbReference type="EMBL" id="JASHIF010000019">
    <property type="protein sequence ID" value="MDI9861389.1"/>
    <property type="molecule type" value="Genomic_DNA"/>
</dbReference>
<keyword evidence="3 6" id="KW-0731">Sigma factor</keyword>
<sequence>MKTLESDISIIERILAGDKAGYRDLANRHKDYAFTVAYKIVGTREDAEEVAQDAFIQAFQALPQFNKESKFTTWFYRIVFNTALMFKRKNRIQTDDIEASQSAQAASADTSDEIKNAEQKRYIQMALNHLSPDDVTMITLFYLKEQSLEEIAQIVGISADTAKVKLCRARKRLAEEMKRLLGNELHSLVY</sequence>
<dbReference type="SUPFAM" id="SSF88946">
    <property type="entry name" value="Sigma2 domain of RNA polymerase sigma factors"/>
    <property type="match status" value="1"/>
</dbReference>
<keyword evidence="2 6" id="KW-0805">Transcription regulation</keyword>
<evidence type="ECO:0000256" key="3">
    <source>
        <dbReference type="ARBA" id="ARBA00023082"/>
    </source>
</evidence>
<dbReference type="CDD" id="cd06171">
    <property type="entry name" value="Sigma70_r4"/>
    <property type="match status" value="1"/>
</dbReference>
<evidence type="ECO:0000256" key="1">
    <source>
        <dbReference type="ARBA" id="ARBA00010641"/>
    </source>
</evidence>
<dbReference type="Pfam" id="PF04542">
    <property type="entry name" value="Sigma70_r2"/>
    <property type="match status" value="1"/>
</dbReference>
<evidence type="ECO:0000256" key="6">
    <source>
        <dbReference type="RuleBase" id="RU000716"/>
    </source>
</evidence>
<name>A0ABT6YCT6_9BACT</name>
<evidence type="ECO:0000313" key="9">
    <source>
        <dbReference type="EMBL" id="MDI9861389.1"/>
    </source>
</evidence>
<evidence type="ECO:0000259" key="8">
    <source>
        <dbReference type="Pfam" id="PF08281"/>
    </source>
</evidence>
<evidence type="ECO:0000256" key="4">
    <source>
        <dbReference type="ARBA" id="ARBA00023125"/>
    </source>
</evidence>
<keyword evidence="10" id="KW-1185">Reference proteome</keyword>
<protein>
    <recommendedName>
        <fullName evidence="6">RNA polymerase sigma factor</fullName>
    </recommendedName>
</protein>
<evidence type="ECO:0000259" key="7">
    <source>
        <dbReference type="Pfam" id="PF04542"/>
    </source>
</evidence>
<dbReference type="InterPro" id="IPR039425">
    <property type="entry name" value="RNA_pol_sigma-70-like"/>
</dbReference>
<gene>
    <name evidence="9" type="ORF">QM524_19370</name>
</gene>
<comment type="caution">
    <text evidence="9">The sequence shown here is derived from an EMBL/GenBank/DDBJ whole genome shotgun (WGS) entry which is preliminary data.</text>
</comment>